<evidence type="ECO:0000259" key="6">
    <source>
        <dbReference type="Pfam" id="PF02778"/>
    </source>
</evidence>
<dbReference type="GO" id="GO:0003676">
    <property type="term" value="F:nucleic acid binding"/>
    <property type="evidence" value="ECO:0007669"/>
    <property type="project" value="InterPro"/>
</dbReference>
<evidence type="ECO:0000256" key="1">
    <source>
        <dbReference type="ARBA" id="ARBA00008078"/>
    </source>
</evidence>
<evidence type="ECO:0000313" key="8">
    <source>
        <dbReference type="Proteomes" id="UP000230069"/>
    </source>
</evidence>
<name>A0A2G5CQI8_AQUCA</name>
<dbReference type="Pfam" id="PF02778">
    <property type="entry name" value="tRNA_int_endo_N"/>
    <property type="match status" value="1"/>
</dbReference>
<evidence type="ECO:0000256" key="2">
    <source>
        <dbReference type="ARBA" id="ARBA00012573"/>
    </source>
</evidence>
<dbReference type="OrthoDB" id="10249562at2759"/>
<dbReference type="Proteomes" id="UP000230069">
    <property type="component" value="Unassembled WGS sequence"/>
</dbReference>
<comment type="similarity">
    <text evidence="1">Belongs to the tRNA-intron endonuclease family.</text>
</comment>
<dbReference type="EMBL" id="KZ305059">
    <property type="protein sequence ID" value="PIA33097.1"/>
    <property type="molecule type" value="Genomic_DNA"/>
</dbReference>
<dbReference type="InterPro" id="IPR011856">
    <property type="entry name" value="tRNA_endonuc-like_dom_sf"/>
</dbReference>
<dbReference type="STRING" id="218851.A0A2G5CQI8"/>
<dbReference type="PANTHER" id="PTHR21227:SF0">
    <property type="entry name" value="TRNA-SPLICING ENDONUCLEASE SUBUNIT SEN2"/>
    <property type="match status" value="1"/>
</dbReference>
<evidence type="ECO:0000256" key="4">
    <source>
        <dbReference type="SAM" id="MobiDB-lite"/>
    </source>
</evidence>
<organism evidence="7 8">
    <name type="scientific">Aquilegia coerulea</name>
    <name type="common">Rocky mountain columbine</name>
    <dbReference type="NCBI Taxonomy" id="218851"/>
    <lineage>
        <taxon>Eukaryota</taxon>
        <taxon>Viridiplantae</taxon>
        <taxon>Streptophyta</taxon>
        <taxon>Embryophyta</taxon>
        <taxon>Tracheophyta</taxon>
        <taxon>Spermatophyta</taxon>
        <taxon>Magnoliopsida</taxon>
        <taxon>Ranunculales</taxon>
        <taxon>Ranunculaceae</taxon>
        <taxon>Thalictroideae</taxon>
        <taxon>Aquilegia</taxon>
    </lineage>
</organism>
<dbReference type="GO" id="GO:0000379">
    <property type="term" value="P:tRNA-type intron splice site recognition and cleavage"/>
    <property type="evidence" value="ECO:0007669"/>
    <property type="project" value="TreeGrafter"/>
</dbReference>
<feature type="domain" description="tRNA intron endonuclease catalytic" evidence="5">
    <location>
        <begin position="134"/>
        <end position="216"/>
    </location>
</feature>
<dbReference type="PANTHER" id="PTHR21227">
    <property type="entry name" value="TRNA-SPLICING ENDONUCLEASE SUBUNIT SEN2"/>
    <property type="match status" value="1"/>
</dbReference>
<dbReference type="AlphaFoldDB" id="A0A2G5CQI8"/>
<dbReference type="InterPro" id="IPR006677">
    <property type="entry name" value="tRNA_intron_Endonuc_cat-like"/>
</dbReference>
<dbReference type="InterPro" id="IPR036167">
    <property type="entry name" value="tRNA_intron_Endo_cat-like_sf"/>
</dbReference>
<dbReference type="GO" id="GO:0000213">
    <property type="term" value="F:tRNA-intron lyase activity"/>
    <property type="evidence" value="ECO:0007669"/>
    <property type="project" value="UniProtKB-EC"/>
</dbReference>
<feature type="region of interest" description="Disordered" evidence="4">
    <location>
        <begin position="1"/>
        <end position="27"/>
    </location>
</feature>
<dbReference type="EC" id="4.6.1.16" evidence="2"/>
<comment type="catalytic activity">
    <reaction evidence="3">
        <text>pretRNA = a 3'-half-tRNA molecule with a 5'-OH end + a 5'-half-tRNA molecule with a 2',3'-cyclic phosphate end + an intron with a 2',3'-cyclic phosphate and a 5'-hydroxyl terminus.</text>
        <dbReference type="EC" id="4.6.1.16"/>
    </reaction>
</comment>
<evidence type="ECO:0000313" key="7">
    <source>
        <dbReference type="EMBL" id="PIA33097.1"/>
    </source>
</evidence>
<dbReference type="GO" id="GO:0005737">
    <property type="term" value="C:cytoplasm"/>
    <property type="evidence" value="ECO:0007669"/>
    <property type="project" value="TreeGrafter"/>
</dbReference>
<evidence type="ECO:0000259" key="5">
    <source>
        <dbReference type="Pfam" id="PF01974"/>
    </source>
</evidence>
<keyword evidence="8" id="KW-1185">Reference proteome</keyword>
<feature type="domain" description="tRNA intron endonuclease N-terminal" evidence="6">
    <location>
        <begin position="53"/>
        <end position="116"/>
    </location>
</feature>
<sequence length="256" mass="29285">MHKKLPPTSASLQRIGFNPRWKGKGSEDVAQKHPISELISQLQSSFVQSKACGFLAGCGILLRVALEQADLLNQTCFGSPIITTYEDAHWFELSLEEAFYLYHSLSCLMIVSKNQCVKDSDKIWELMKSKKELFPLSCKAYHHLRAKNWIVRSGIQYGVNFVAYCHHPSLVHSEYAVIVVDTYDDKKARLLVWPDLHATVRLEGGVAKTLLVLHIKKKCYPEVSISCLKHYTVEEQIVTRWNPERCRENKRLVQAV</sequence>
<dbReference type="CDD" id="cd22363">
    <property type="entry name" value="tRNA-intron_lyase_C"/>
    <property type="match status" value="1"/>
</dbReference>
<dbReference type="FunCoup" id="A0A2G5CQI8">
    <property type="interactions" value="54"/>
</dbReference>
<protein>
    <recommendedName>
        <fullName evidence="2">tRNA-intron lyase</fullName>
        <ecNumber evidence="2">4.6.1.16</ecNumber>
    </recommendedName>
</protein>
<accession>A0A2G5CQI8</accession>
<proteinExistence type="inferred from homology"/>
<dbReference type="InParanoid" id="A0A2G5CQI8"/>
<evidence type="ECO:0000256" key="3">
    <source>
        <dbReference type="ARBA" id="ARBA00034031"/>
    </source>
</evidence>
<dbReference type="GO" id="GO:0000214">
    <property type="term" value="C:tRNA-intron endonuclease complex"/>
    <property type="evidence" value="ECO:0007669"/>
    <property type="project" value="TreeGrafter"/>
</dbReference>
<dbReference type="InterPro" id="IPR006678">
    <property type="entry name" value="tRNA_intron_Endonuc_N"/>
</dbReference>
<reference evidence="7 8" key="1">
    <citation type="submission" date="2017-09" db="EMBL/GenBank/DDBJ databases">
        <title>WGS assembly of Aquilegia coerulea Goldsmith.</title>
        <authorList>
            <person name="Hodges S."/>
            <person name="Kramer E."/>
            <person name="Nordborg M."/>
            <person name="Tomkins J."/>
            <person name="Borevitz J."/>
            <person name="Derieg N."/>
            <person name="Yan J."/>
            <person name="Mihaltcheva S."/>
            <person name="Hayes R.D."/>
            <person name="Rokhsar D."/>
        </authorList>
    </citation>
    <scope>NUCLEOTIDE SEQUENCE [LARGE SCALE GENOMIC DNA]</scope>
    <source>
        <strain evidence="8">cv. Goldsmith</strain>
    </source>
</reference>
<dbReference type="InterPro" id="IPR006676">
    <property type="entry name" value="tRNA_splic"/>
</dbReference>
<dbReference type="Gene3D" id="3.40.1350.10">
    <property type="match status" value="1"/>
</dbReference>
<gene>
    <name evidence="7" type="ORF">AQUCO_04200097v1</name>
</gene>
<dbReference type="Pfam" id="PF01974">
    <property type="entry name" value="tRNA_int_endo"/>
    <property type="match status" value="1"/>
</dbReference>
<dbReference type="SUPFAM" id="SSF53032">
    <property type="entry name" value="tRNA-intron endonuclease catalytic domain-like"/>
    <property type="match status" value="1"/>
</dbReference>